<accession>A0A927EYN1</accession>
<dbReference type="RefSeq" id="WP_191209425.1">
    <property type="nucleotide sequence ID" value="NZ_BAABKL010000050.1"/>
</dbReference>
<organism evidence="2 3">
    <name type="scientific">Streptomyces chumphonensis</name>
    <dbReference type="NCBI Taxonomy" id="1214925"/>
    <lineage>
        <taxon>Bacteria</taxon>
        <taxon>Bacillati</taxon>
        <taxon>Actinomycetota</taxon>
        <taxon>Actinomycetes</taxon>
        <taxon>Kitasatosporales</taxon>
        <taxon>Streptomycetaceae</taxon>
        <taxon>Streptomyces</taxon>
    </lineage>
</organism>
<dbReference type="SUPFAM" id="SSF47336">
    <property type="entry name" value="ACP-like"/>
    <property type="match status" value="1"/>
</dbReference>
<dbReference type="InterPro" id="IPR009081">
    <property type="entry name" value="PP-bd_ACP"/>
</dbReference>
<dbReference type="Gene3D" id="1.10.1200.10">
    <property type="entry name" value="ACP-like"/>
    <property type="match status" value="1"/>
</dbReference>
<dbReference type="Proteomes" id="UP000632289">
    <property type="component" value="Unassembled WGS sequence"/>
</dbReference>
<keyword evidence="3" id="KW-1185">Reference proteome</keyword>
<dbReference type="InterPro" id="IPR036736">
    <property type="entry name" value="ACP-like_sf"/>
</dbReference>
<proteinExistence type="predicted"/>
<dbReference type="EMBL" id="JACXYU010000004">
    <property type="protein sequence ID" value="MBD3932133.1"/>
    <property type="molecule type" value="Genomic_DNA"/>
</dbReference>
<comment type="caution">
    <text evidence="2">The sequence shown here is derived from an EMBL/GenBank/DDBJ whole genome shotgun (WGS) entry which is preliminary data.</text>
</comment>
<evidence type="ECO:0000313" key="3">
    <source>
        <dbReference type="Proteomes" id="UP000632289"/>
    </source>
</evidence>
<dbReference type="Pfam" id="PF00550">
    <property type="entry name" value="PP-binding"/>
    <property type="match status" value="1"/>
</dbReference>
<dbReference type="AlphaFoldDB" id="A0A927EYN1"/>
<evidence type="ECO:0000259" key="1">
    <source>
        <dbReference type="Pfam" id="PF00550"/>
    </source>
</evidence>
<reference evidence="2" key="1">
    <citation type="submission" date="2020-09" db="EMBL/GenBank/DDBJ databases">
        <title>Secondary metabolite and genome analysis of marine Streptomyces chumphonensis KK1-2T.</title>
        <authorList>
            <person name="Phongsopitanun W."/>
            <person name="Kanchanasin P."/>
            <person name="Pittayakhajonwut P."/>
            <person name="Suwanborirux K."/>
            <person name="Tanasupawat S."/>
        </authorList>
    </citation>
    <scope>NUCLEOTIDE SEQUENCE</scope>
    <source>
        <strain evidence="2">KK1-2</strain>
    </source>
</reference>
<gene>
    <name evidence="2" type="ORF">IF129_11290</name>
</gene>
<feature type="domain" description="Carrier" evidence="1">
    <location>
        <begin position="7"/>
        <end position="54"/>
    </location>
</feature>
<sequence length="101" mass="10647">MSVALNLLVEILHETFGLPRMNLHPHATFAELDMDSLALTELGTIIEERTGLRMERFAVTCNLTEAADLLDRAADAYLDSLASGETVAASGETVAGAGGTA</sequence>
<name>A0A927EYN1_9ACTN</name>
<evidence type="ECO:0000313" key="2">
    <source>
        <dbReference type="EMBL" id="MBD3932133.1"/>
    </source>
</evidence>
<protein>
    <submittedName>
        <fullName evidence="2">Acyl carrier protein</fullName>
    </submittedName>
</protein>